<protein>
    <submittedName>
        <fullName evidence="1">Uncharacterized protein</fullName>
    </submittedName>
</protein>
<proteinExistence type="predicted"/>
<dbReference type="EMBL" id="FODO01000037">
    <property type="protein sequence ID" value="SEP03767.1"/>
    <property type="molecule type" value="Genomic_DNA"/>
</dbReference>
<keyword evidence="2" id="KW-1185">Reference proteome</keyword>
<dbReference type="AlphaFoldDB" id="A0A1H8UL78"/>
<dbReference type="Pfam" id="PF19924">
    <property type="entry name" value="DUF6387"/>
    <property type="match status" value="1"/>
</dbReference>
<evidence type="ECO:0000313" key="2">
    <source>
        <dbReference type="Proteomes" id="UP000198814"/>
    </source>
</evidence>
<accession>A0A1H8UL78</accession>
<gene>
    <name evidence="1" type="ORF">SAMN05216333_13710</name>
</gene>
<evidence type="ECO:0000313" key="1">
    <source>
        <dbReference type="EMBL" id="SEP03767.1"/>
    </source>
</evidence>
<dbReference type="STRING" id="42354.SAMN05216333_13710"/>
<name>A0A1H8UL78_9PROT</name>
<dbReference type="Proteomes" id="UP000198814">
    <property type="component" value="Unassembled WGS sequence"/>
</dbReference>
<dbReference type="RefSeq" id="WP_090315324.1">
    <property type="nucleotide sequence ID" value="NZ_FNOE01000002.1"/>
</dbReference>
<reference evidence="2" key="1">
    <citation type="submission" date="2016-10" db="EMBL/GenBank/DDBJ databases">
        <authorList>
            <person name="Varghese N."/>
            <person name="Submissions S."/>
        </authorList>
    </citation>
    <scope>NUCLEOTIDE SEQUENCE [LARGE SCALE GENOMIC DNA]</scope>
    <source>
        <strain evidence="2">Nm76</strain>
    </source>
</reference>
<sequence length="299" mass="35683">METWKKIPSWFKLDNYRDSFNFTAKEWLEEISKRQNKAVIFMSPDYYSEILLMSPDDFSEEMEAAIQFFDNIKKQPLISCRYDVRYSELEEILGDFKITENEYKHKFATVQELSEYNAYMFFFNSDKRIEIENDLSSLYSVHVDREDWVNGIKRNFDIKRKYSQPIANHDMFEGSKFLEIYLNSSDEQILYEFKKWLVDTRNSSDKFIKRQLSTKDFQDWSESQLLPYWDLTTIAAIENATIPYHVLGNALFPDEYGVDLTERIRKITKKKCQYMFSGEVFGALLAQARSEELSRNNLL</sequence>
<dbReference type="InterPro" id="IPR045664">
    <property type="entry name" value="DUF6387"/>
</dbReference>
<organism evidence="1 2">
    <name type="scientific">Nitrosomonas oligotropha</name>
    <dbReference type="NCBI Taxonomy" id="42354"/>
    <lineage>
        <taxon>Bacteria</taxon>
        <taxon>Pseudomonadati</taxon>
        <taxon>Pseudomonadota</taxon>
        <taxon>Betaproteobacteria</taxon>
        <taxon>Nitrosomonadales</taxon>
        <taxon>Nitrosomonadaceae</taxon>
        <taxon>Nitrosomonas</taxon>
    </lineage>
</organism>
<dbReference type="OrthoDB" id="8550212at2"/>